<feature type="region of interest" description="Disordered" evidence="10">
    <location>
        <begin position="1"/>
        <end position="46"/>
    </location>
</feature>
<comment type="caution">
    <text evidence="12">The sequence shown here is derived from an EMBL/GenBank/DDBJ whole genome shotgun (WGS) entry which is preliminary data.</text>
</comment>
<evidence type="ECO:0000256" key="7">
    <source>
        <dbReference type="ARBA" id="ARBA00023163"/>
    </source>
</evidence>
<evidence type="ECO:0000256" key="4">
    <source>
        <dbReference type="ARBA" id="ARBA00022833"/>
    </source>
</evidence>
<sequence length="455" mass="51111">MLGCSNSDNNNNSSAEPFASLENGSNSKRKRRPAGTPDPDAEVVSLSPKTLLESDRYICEICNQGFQRDQNLQMHRRRHKVPWKLLKRETPVVRKRVFVCPEPSCLHHDPCHALGDLVGIKKHFRRKHSNHKQWVCEKCNKGYAVQSDYKAHLKTCGTRGHSCDCGRVFSRVESFIEHQDACNMGHLRPESQLLQPAACLSRTASSPSPSSETNFSVPPWPGLMTPRPVDSIFLTSDGDNHNNNPPKKAHYHNLELQLLTTPNPLVALASPKADENHSTQLQLSIGSSDFNEKNESNITNLINKEYSAPARSPRECNTSEKAAFGAARLKEEAREQLRLAMAEKVYAEEARQQAKRQIELADKEFTHAKRIRQQAQAELDKAQALKEHARKQINSTILQITCHACKQQFRMRTAGNVAPPDENSLVLSYMSSAITEGEVVENNHHRSVRAKTTNP</sequence>
<evidence type="ECO:0000256" key="1">
    <source>
        <dbReference type="ARBA" id="ARBA00022723"/>
    </source>
</evidence>
<keyword evidence="6" id="KW-0238">DNA-binding</keyword>
<feature type="coiled-coil region" evidence="9">
    <location>
        <begin position="330"/>
        <end position="392"/>
    </location>
</feature>
<evidence type="ECO:0000313" key="13">
    <source>
        <dbReference type="Proteomes" id="UP001168098"/>
    </source>
</evidence>
<dbReference type="InterPro" id="IPR055185">
    <property type="entry name" value="C2CH-4th_BIRD-IDD"/>
</dbReference>
<keyword evidence="3 8" id="KW-0863">Zinc-finger</keyword>
<dbReference type="InterPro" id="IPR036236">
    <property type="entry name" value="Znf_C2H2_sf"/>
</dbReference>
<dbReference type="PROSITE" id="PS50157">
    <property type="entry name" value="ZINC_FINGER_C2H2_2"/>
    <property type="match status" value="1"/>
</dbReference>
<feature type="compositionally biased region" description="Low complexity" evidence="10">
    <location>
        <begin position="1"/>
        <end position="14"/>
    </location>
</feature>
<feature type="domain" description="C2H2-type" evidence="11">
    <location>
        <begin position="57"/>
        <end position="79"/>
    </location>
</feature>
<evidence type="ECO:0000256" key="3">
    <source>
        <dbReference type="ARBA" id="ARBA00022771"/>
    </source>
</evidence>
<protein>
    <recommendedName>
        <fullName evidence="11">C2H2-type domain-containing protein</fullName>
    </recommendedName>
</protein>
<proteinExistence type="predicted"/>
<dbReference type="InterPro" id="IPR055187">
    <property type="entry name" value="C2CH-3rd_BIRD-IDD"/>
</dbReference>
<keyword evidence="4" id="KW-0862">Zinc</keyword>
<dbReference type="CDD" id="cd06503">
    <property type="entry name" value="ATP-synt_Fo_b"/>
    <property type="match status" value="1"/>
</dbReference>
<dbReference type="PANTHER" id="PTHR10593">
    <property type="entry name" value="SERINE/THREONINE-PROTEIN KINASE RIO"/>
    <property type="match status" value="1"/>
</dbReference>
<keyword evidence="5" id="KW-0805">Transcription regulation</keyword>
<dbReference type="InterPro" id="IPR031140">
    <property type="entry name" value="IDD1-16"/>
</dbReference>
<organism evidence="12 13">
    <name type="scientific">Vitis rotundifolia</name>
    <name type="common">Muscadine grape</name>
    <dbReference type="NCBI Taxonomy" id="103349"/>
    <lineage>
        <taxon>Eukaryota</taxon>
        <taxon>Viridiplantae</taxon>
        <taxon>Streptophyta</taxon>
        <taxon>Embryophyta</taxon>
        <taxon>Tracheophyta</taxon>
        <taxon>Spermatophyta</taxon>
        <taxon>Magnoliopsida</taxon>
        <taxon>eudicotyledons</taxon>
        <taxon>Gunneridae</taxon>
        <taxon>Pentapetalae</taxon>
        <taxon>rosids</taxon>
        <taxon>Vitales</taxon>
        <taxon>Vitaceae</taxon>
        <taxon>Viteae</taxon>
        <taxon>Vitis</taxon>
    </lineage>
</organism>
<dbReference type="EMBL" id="JARBHA010000017">
    <property type="protein sequence ID" value="KAJ9676708.1"/>
    <property type="molecule type" value="Genomic_DNA"/>
</dbReference>
<keyword evidence="2" id="KW-0677">Repeat</keyword>
<dbReference type="Pfam" id="PF22992">
    <property type="entry name" value="C2CH-4th_BIRD-IDD"/>
    <property type="match status" value="1"/>
</dbReference>
<gene>
    <name evidence="12" type="ORF">PVL29_021966</name>
</gene>
<dbReference type="Proteomes" id="UP001168098">
    <property type="component" value="Unassembled WGS sequence"/>
</dbReference>
<evidence type="ECO:0000256" key="2">
    <source>
        <dbReference type="ARBA" id="ARBA00022737"/>
    </source>
</evidence>
<keyword evidence="1" id="KW-0479">Metal-binding</keyword>
<dbReference type="GO" id="GO:0003700">
    <property type="term" value="F:DNA-binding transcription factor activity"/>
    <property type="evidence" value="ECO:0007669"/>
    <property type="project" value="TreeGrafter"/>
</dbReference>
<dbReference type="GO" id="GO:0003677">
    <property type="term" value="F:DNA binding"/>
    <property type="evidence" value="ECO:0007669"/>
    <property type="project" value="UniProtKB-KW"/>
</dbReference>
<evidence type="ECO:0000313" key="12">
    <source>
        <dbReference type="EMBL" id="KAJ9676708.1"/>
    </source>
</evidence>
<reference evidence="12 13" key="1">
    <citation type="journal article" date="2023" name="BMC Biotechnol.">
        <title>Vitis rotundifolia cv Carlos genome sequencing.</title>
        <authorList>
            <person name="Huff M."/>
            <person name="Hulse-Kemp A."/>
            <person name="Scheffler B."/>
            <person name="Youngblood R."/>
            <person name="Simpson S."/>
            <person name="Babiker E."/>
            <person name="Staton M."/>
        </authorList>
    </citation>
    <scope>NUCLEOTIDE SEQUENCE [LARGE SCALE GENOMIC DNA]</scope>
    <source>
        <tissue evidence="12">Leaf</tissue>
    </source>
</reference>
<dbReference type="Pfam" id="PF22995">
    <property type="entry name" value="C2CH-3rd_BIRD-IDD"/>
    <property type="match status" value="1"/>
</dbReference>
<dbReference type="Pfam" id="PF22996">
    <property type="entry name" value="C2H2-2nd_BIRD-IDD"/>
    <property type="match status" value="1"/>
</dbReference>
<dbReference type="FunFam" id="3.30.160.60:FF:000554">
    <property type="entry name" value="protein indeterminate-domain 12-like"/>
    <property type="match status" value="1"/>
</dbReference>
<evidence type="ECO:0000256" key="9">
    <source>
        <dbReference type="SAM" id="Coils"/>
    </source>
</evidence>
<dbReference type="InterPro" id="IPR013087">
    <property type="entry name" value="Znf_C2H2_type"/>
</dbReference>
<evidence type="ECO:0000259" key="11">
    <source>
        <dbReference type="PROSITE" id="PS50157"/>
    </source>
</evidence>
<evidence type="ECO:0000256" key="8">
    <source>
        <dbReference type="PROSITE-ProRule" id="PRU00042"/>
    </source>
</evidence>
<feature type="region of interest" description="Disordered" evidence="10">
    <location>
        <begin position="202"/>
        <end position="222"/>
    </location>
</feature>
<keyword evidence="7" id="KW-0804">Transcription</keyword>
<keyword evidence="13" id="KW-1185">Reference proteome</keyword>
<dbReference type="PANTHER" id="PTHR10593:SF221">
    <property type="entry name" value="PROTEIN INDETERMINATE-DOMAIN 14"/>
    <property type="match status" value="1"/>
</dbReference>
<evidence type="ECO:0000256" key="5">
    <source>
        <dbReference type="ARBA" id="ARBA00023015"/>
    </source>
</evidence>
<dbReference type="InterPro" id="IPR055186">
    <property type="entry name" value="C2H2-2nd_BIRD-IDD"/>
</dbReference>
<dbReference type="GO" id="GO:0008270">
    <property type="term" value="F:zinc ion binding"/>
    <property type="evidence" value="ECO:0007669"/>
    <property type="project" value="UniProtKB-KW"/>
</dbReference>
<dbReference type="AlphaFoldDB" id="A0AA38YUD6"/>
<name>A0AA38YUD6_VITRO</name>
<dbReference type="Gene3D" id="3.30.160.60">
    <property type="entry name" value="Classic Zinc Finger"/>
    <property type="match status" value="1"/>
</dbReference>
<dbReference type="SMART" id="SM00355">
    <property type="entry name" value="ZnF_C2H2"/>
    <property type="match status" value="3"/>
</dbReference>
<evidence type="ECO:0000256" key="6">
    <source>
        <dbReference type="ARBA" id="ARBA00023125"/>
    </source>
</evidence>
<dbReference type="Pfam" id="PF00096">
    <property type="entry name" value="zf-C2H2"/>
    <property type="match status" value="1"/>
</dbReference>
<accession>A0AA38YUD6</accession>
<dbReference type="PROSITE" id="PS00028">
    <property type="entry name" value="ZINC_FINGER_C2H2_1"/>
    <property type="match status" value="1"/>
</dbReference>
<evidence type="ECO:0000256" key="10">
    <source>
        <dbReference type="SAM" id="MobiDB-lite"/>
    </source>
</evidence>
<dbReference type="GO" id="GO:0005634">
    <property type="term" value="C:nucleus"/>
    <property type="evidence" value="ECO:0007669"/>
    <property type="project" value="TreeGrafter"/>
</dbReference>
<keyword evidence="9" id="KW-0175">Coiled coil</keyword>
<dbReference type="SUPFAM" id="SSF57667">
    <property type="entry name" value="beta-beta-alpha zinc fingers"/>
    <property type="match status" value="1"/>
</dbReference>